<sequence>MSENLIYADLNMTEPTRPRLQKVTDVQGSTYAEVKVQSLDTNAPASYTSSGKSCSPRTRVAVFVAVIILLLVLAVCRILMCCPTASSPADSKAFSNNSKAALGCPRNWEKHGEKCYFFSQIQEIKDWNASRKECTDMNSDLVVIDTKDELVYLMFQSENYYYFLGLTYSESEKKWKWINNMEHSTDMFNIEGDFTDYFCTVIGHEKVETAPCDGSSTTQNMCEKAANLLEEQKEN</sequence>
<name>A0A7K5P1I4_CHRMC</name>
<dbReference type="PANTHER" id="PTHR46784">
    <property type="entry name" value="KILLER CELL LECTIN-LIKE RECEPTOR SUBFAMILY B MEMBER 1"/>
    <property type="match status" value="1"/>
</dbReference>
<dbReference type="InterPro" id="IPR016187">
    <property type="entry name" value="CTDL_fold"/>
</dbReference>
<comment type="caution">
    <text evidence="8">The sequence shown here is derived from an EMBL/GenBank/DDBJ whole genome shotgun (WGS) entry which is preliminary data.</text>
</comment>
<dbReference type="Gene3D" id="3.10.100.10">
    <property type="entry name" value="Mannose-Binding Protein A, subunit A"/>
    <property type="match status" value="1"/>
</dbReference>
<dbReference type="PANTHER" id="PTHR46784:SF1">
    <property type="entry name" value="KILLER CELL LECTIN-LIKE RECEPTOR SUBFAMILY B MEMBER 1"/>
    <property type="match status" value="1"/>
</dbReference>
<dbReference type="GO" id="GO:0009986">
    <property type="term" value="C:cell surface"/>
    <property type="evidence" value="ECO:0007669"/>
    <property type="project" value="TreeGrafter"/>
</dbReference>
<keyword evidence="3" id="KW-0735">Signal-anchor</keyword>
<keyword evidence="5" id="KW-1015">Disulfide bond</keyword>
<dbReference type="InterPro" id="IPR033992">
    <property type="entry name" value="NKR-like_CTLD"/>
</dbReference>
<feature type="non-terminal residue" evidence="8">
    <location>
        <position position="235"/>
    </location>
</feature>
<proteinExistence type="predicted"/>
<dbReference type="GO" id="GO:0030246">
    <property type="term" value="F:carbohydrate binding"/>
    <property type="evidence" value="ECO:0007669"/>
    <property type="project" value="UniProtKB-KW"/>
</dbReference>
<keyword evidence="9" id="KW-1185">Reference proteome</keyword>
<evidence type="ECO:0000256" key="6">
    <source>
        <dbReference type="SAM" id="Phobius"/>
    </source>
</evidence>
<dbReference type="PROSITE" id="PS50041">
    <property type="entry name" value="C_TYPE_LECTIN_2"/>
    <property type="match status" value="1"/>
</dbReference>
<keyword evidence="6" id="KW-0812">Transmembrane</keyword>
<feature type="non-terminal residue" evidence="8">
    <location>
        <position position="1"/>
    </location>
</feature>
<evidence type="ECO:0000256" key="5">
    <source>
        <dbReference type="ARBA" id="ARBA00023157"/>
    </source>
</evidence>
<dbReference type="AlphaFoldDB" id="A0A7K5P1I4"/>
<dbReference type="SMART" id="SM00034">
    <property type="entry name" value="CLECT"/>
    <property type="match status" value="1"/>
</dbReference>
<keyword evidence="2" id="KW-0430">Lectin</keyword>
<reference evidence="8 9" key="1">
    <citation type="submission" date="2019-09" db="EMBL/GenBank/DDBJ databases">
        <title>Bird 10,000 Genomes (B10K) Project - Family phase.</title>
        <authorList>
            <person name="Zhang G."/>
        </authorList>
    </citation>
    <scope>NUCLEOTIDE SEQUENCE [LARGE SCALE GENOMIC DNA]</scope>
    <source>
        <strain evidence="8">B10K-DU-021-33</strain>
        <tissue evidence="8">Mixed tissue sample</tissue>
    </source>
</reference>
<evidence type="ECO:0000256" key="3">
    <source>
        <dbReference type="ARBA" id="ARBA00022968"/>
    </source>
</evidence>
<feature type="transmembrane region" description="Helical" evidence="6">
    <location>
        <begin position="60"/>
        <end position="80"/>
    </location>
</feature>
<dbReference type="GO" id="GO:0042269">
    <property type="term" value="P:regulation of natural killer cell mediated cytotoxicity"/>
    <property type="evidence" value="ECO:0007669"/>
    <property type="project" value="TreeGrafter"/>
</dbReference>
<dbReference type="InterPro" id="IPR001304">
    <property type="entry name" value="C-type_lectin-like"/>
</dbReference>
<keyword evidence="4 6" id="KW-1133">Transmembrane helix</keyword>
<accession>A0A7K5P1I4</accession>
<dbReference type="Pfam" id="PF00059">
    <property type="entry name" value="Lectin_C"/>
    <property type="match status" value="1"/>
</dbReference>
<evidence type="ECO:0000313" key="9">
    <source>
        <dbReference type="Proteomes" id="UP000524558"/>
    </source>
</evidence>
<dbReference type="GO" id="GO:0005886">
    <property type="term" value="C:plasma membrane"/>
    <property type="evidence" value="ECO:0007669"/>
    <property type="project" value="TreeGrafter"/>
</dbReference>
<evidence type="ECO:0000256" key="4">
    <source>
        <dbReference type="ARBA" id="ARBA00022989"/>
    </source>
</evidence>
<dbReference type="InterPro" id="IPR016186">
    <property type="entry name" value="C-type_lectin-like/link_sf"/>
</dbReference>
<feature type="domain" description="C-type lectin" evidence="7">
    <location>
        <begin position="111"/>
        <end position="213"/>
    </location>
</feature>
<dbReference type="GO" id="GO:0038023">
    <property type="term" value="F:signaling receptor activity"/>
    <property type="evidence" value="ECO:0007669"/>
    <property type="project" value="TreeGrafter"/>
</dbReference>
<evidence type="ECO:0000256" key="2">
    <source>
        <dbReference type="ARBA" id="ARBA00022734"/>
    </source>
</evidence>
<dbReference type="SUPFAM" id="SSF56436">
    <property type="entry name" value="C-type lectin-like"/>
    <property type="match status" value="1"/>
</dbReference>
<gene>
    <name evidence="8" type="primary">Klrb1b_1</name>
    <name evidence="8" type="ORF">CHRMAC_R15047</name>
</gene>
<evidence type="ECO:0000313" key="8">
    <source>
        <dbReference type="EMBL" id="NWT49126.1"/>
    </source>
</evidence>
<organism evidence="8 9">
    <name type="scientific">Chroicocephalus maculipennis</name>
    <name type="common">Brown-hooded gull</name>
    <name type="synonym">Larus maculipennis</name>
    <dbReference type="NCBI Taxonomy" id="287016"/>
    <lineage>
        <taxon>Eukaryota</taxon>
        <taxon>Metazoa</taxon>
        <taxon>Chordata</taxon>
        <taxon>Craniata</taxon>
        <taxon>Vertebrata</taxon>
        <taxon>Euteleostomi</taxon>
        <taxon>Archelosauria</taxon>
        <taxon>Archosauria</taxon>
        <taxon>Dinosauria</taxon>
        <taxon>Saurischia</taxon>
        <taxon>Theropoda</taxon>
        <taxon>Coelurosauria</taxon>
        <taxon>Aves</taxon>
        <taxon>Neognathae</taxon>
        <taxon>Neoaves</taxon>
        <taxon>Charadriiformes</taxon>
        <taxon>Laridae</taxon>
        <taxon>Chroicocephalus</taxon>
    </lineage>
</organism>
<evidence type="ECO:0000256" key="1">
    <source>
        <dbReference type="ARBA" id="ARBA00004606"/>
    </source>
</evidence>
<dbReference type="EMBL" id="VYZF01007213">
    <property type="protein sequence ID" value="NWT49126.1"/>
    <property type="molecule type" value="Genomic_DNA"/>
</dbReference>
<protein>
    <submittedName>
        <fullName evidence="8">KRBBB protein</fullName>
    </submittedName>
</protein>
<dbReference type="CDD" id="cd03593">
    <property type="entry name" value="CLECT_NK_receptors_like"/>
    <property type="match status" value="1"/>
</dbReference>
<keyword evidence="6" id="KW-0472">Membrane</keyword>
<dbReference type="InterPro" id="IPR051527">
    <property type="entry name" value="KLR_subfamily_B"/>
</dbReference>
<dbReference type="Proteomes" id="UP000524558">
    <property type="component" value="Unassembled WGS sequence"/>
</dbReference>
<comment type="subcellular location">
    <subcellularLocation>
        <location evidence="1">Membrane</location>
        <topology evidence="1">Single-pass type II membrane protein</topology>
    </subcellularLocation>
</comment>
<evidence type="ECO:0000259" key="7">
    <source>
        <dbReference type="PROSITE" id="PS50041"/>
    </source>
</evidence>